<organism evidence="10 11">
    <name type="scientific">Vespula squamosa</name>
    <name type="common">Southern yellow jacket</name>
    <name type="synonym">Wasp</name>
    <dbReference type="NCBI Taxonomy" id="30214"/>
    <lineage>
        <taxon>Eukaryota</taxon>
        <taxon>Metazoa</taxon>
        <taxon>Ecdysozoa</taxon>
        <taxon>Arthropoda</taxon>
        <taxon>Hexapoda</taxon>
        <taxon>Insecta</taxon>
        <taxon>Pterygota</taxon>
        <taxon>Neoptera</taxon>
        <taxon>Endopterygota</taxon>
        <taxon>Hymenoptera</taxon>
        <taxon>Apocrita</taxon>
        <taxon>Aculeata</taxon>
        <taxon>Vespoidea</taxon>
        <taxon>Vespidae</taxon>
        <taxon>Vespinae</taxon>
        <taxon>Vespula</taxon>
    </lineage>
</organism>
<evidence type="ECO:0000313" key="11">
    <source>
        <dbReference type="Proteomes" id="UP001607302"/>
    </source>
</evidence>
<reference evidence="10 11" key="1">
    <citation type="journal article" date="2024" name="Ann. Entomol. Soc. Am.">
        <title>Genomic analyses of the southern and eastern yellowjacket wasps (Hymenoptera: Vespidae) reveal evolutionary signatures of social life.</title>
        <authorList>
            <person name="Catto M.A."/>
            <person name="Caine P.B."/>
            <person name="Orr S.E."/>
            <person name="Hunt B.G."/>
            <person name="Goodisman M.A.D."/>
        </authorList>
    </citation>
    <scope>NUCLEOTIDE SEQUENCE [LARGE SCALE GENOMIC DNA]</scope>
    <source>
        <strain evidence="10">233</strain>
        <tissue evidence="10">Head and thorax</tissue>
    </source>
</reference>
<evidence type="ECO:0000256" key="7">
    <source>
        <dbReference type="ARBA" id="ARBA00023136"/>
    </source>
</evidence>
<dbReference type="InterPro" id="IPR005331">
    <property type="entry name" value="Sulfotransferase"/>
</dbReference>
<sequence length="375" mass="45441">MVHHTDNKSLWLKLMKFLHFYIKNKIILLQKKIILQLLIIFTILFTLLITLEKPWHNLNKENNKVEAYSIAKDVQQYTEQYDQKLENIIVSNLDIVLSSTEVTNKRIELNERRQKIRNICKNYTDKELQLNNNFPNIIIDTKHGISWCPIYKVGSSTWMKNFAILAGILTDTTMNLIHQNAIQMNTIVKQAFPSDLNLNKTLKKLRATKKFLIVRHPFERLLSAYRDKLEHINGREYYYKRFGRHITYKYRKHKNSTRTKLEPTFEEFLKFIVHEKYFDEHWAPYYDTCKPCMIHYDYILKFETFQEDHRFFMQETGLKYYLYKKNGFKNINPYGRTTSNLLRKYLENIPKLLLQKIYKIYEKDFKLFSYSLDLY</sequence>
<dbReference type="PANTHER" id="PTHR12137">
    <property type="entry name" value="CARBOHYDRATE SULFOTRANSFERASE"/>
    <property type="match status" value="1"/>
</dbReference>
<proteinExistence type="inferred from homology"/>
<keyword evidence="7 9" id="KW-0472">Membrane</keyword>
<comment type="subcellular location">
    <subcellularLocation>
        <location evidence="1 9">Golgi apparatus membrane</location>
        <topology evidence="1 9">Single-pass type II membrane protein</topology>
    </subcellularLocation>
</comment>
<dbReference type="EMBL" id="JAUDFV010000154">
    <property type="protein sequence ID" value="KAL2716073.1"/>
    <property type="molecule type" value="Genomic_DNA"/>
</dbReference>
<dbReference type="GO" id="GO:0000139">
    <property type="term" value="C:Golgi membrane"/>
    <property type="evidence" value="ECO:0007669"/>
    <property type="project" value="UniProtKB-SubCell"/>
</dbReference>
<dbReference type="Proteomes" id="UP001607302">
    <property type="component" value="Unassembled WGS sequence"/>
</dbReference>
<comment type="caution">
    <text evidence="10">The sequence shown here is derived from an EMBL/GenBank/DDBJ whole genome shotgun (WGS) entry which is preliminary data.</text>
</comment>
<keyword evidence="9" id="KW-0119">Carbohydrate metabolism</keyword>
<dbReference type="Pfam" id="PF03567">
    <property type="entry name" value="Sulfotransfer_2"/>
    <property type="match status" value="1"/>
</dbReference>
<keyword evidence="5 9" id="KW-1133">Transmembrane helix</keyword>
<evidence type="ECO:0000256" key="2">
    <source>
        <dbReference type="ARBA" id="ARBA00006339"/>
    </source>
</evidence>
<comment type="similarity">
    <text evidence="2 9">Belongs to the sulfotransferase 2 family.</text>
</comment>
<keyword evidence="6 9" id="KW-0333">Golgi apparatus</keyword>
<evidence type="ECO:0000256" key="3">
    <source>
        <dbReference type="ARBA" id="ARBA00022679"/>
    </source>
</evidence>
<gene>
    <name evidence="10" type="ORF">V1478_013749</name>
</gene>
<keyword evidence="9" id="KW-0735">Signal-anchor</keyword>
<name>A0ABD2A607_VESSQ</name>
<dbReference type="InterPro" id="IPR018011">
    <property type="entry name" value="Carb_sulfotrans_8-10"/>
</dbReference>
<accession>A0ABD2A607</accession>
<dbReference type="AlphaFoldDB" id="A0ABD2A607"/>
<feature type="transmembrane region" description="Helical" evidence="9">
    <location>
        <begin position="33"/>
        <end position="51"/>
    </location>
</feature>
<keyword evidence="4 9" id="KW-0812">Transmembrane</keyword>
<dbReference type="PANTHER" id="PTHR12137:SF63">
    <property type="entry name" value="CARBOHYDRATE SULFOTRANSFERASE"/>
    <property type="match status" value="1"/>
</dbReference>
<dbReference type="GO" id="GO:0008146">
    <property type="term" value="F:sulfotransferase activity"/>
    <property type="evidence" value="ECO:0007669"/>
    <property type="project" value="UniProtKB-ARBA"/>
</dbReference>
<evidence type="ECO:0000256" key="4">
    <source>
        <dbReference type="ARBA" id="ARBA00022692"/>
    </source>
</evidence>
<evidence type="ECO:0000256" key="1">
    <source>
        <dbReference type="ARBA" id="ARBA00004323"/>
    </source>
</evidence>
<keyword evidence="3 9" id="KW-0808">Transferase</keyword>
<keyword evidence="11" id="KW-1185">Reference proteome</keyword>
<evidence type="ECO:0000256" key="9">
    <source>
        <dbReference type="RuleBase" id="RU364020"/>
    </source>
</evidence>
<dbReference type="EC" id="2.8.2.-" evidence="9"/>
<evidence type="ECO:0000256" key="5">
    <source>
        <dbReference type="ARBA" id="ARBA00022989"/>
    </source>
</evidence>
<keyword evidence="8 9" id="KW-0325">Glycoprotein</keyword>
<evidence type="ECO:0000256" key="8">
    <source>
        <dbReference type="ARBA" id="ARBA00023180"/>
    </source>
</evidence>
<protein>
    <recommendedName>
        <fullName evidence="9">Carbohydrate sulfotransferase</fullName>
        <ecNumber evidence="9">2.8.2.-</ecNumber>
    </recommendedName>
</protein>
<evidence type="ECO:0000256" key="6">
    <source>
        <dbReference type="ARBA" id="ARBA00023034"/>
    </source>
</evidence>
<evidence type="ECO:0000313" key="10">
    <source>
        <dbReference type="EMBL" id="KAL2716073.1"/>
    </source>
</evidence>